<comment type="caution">
    <text evidence="1">The sequence shown here is derived from an EMBL/GenBank/DDBJ whole genome shotgun (WGS) entry which is preliminary data.</text>
</comment>
<accession>A0ACB8S6U9</accession>
<gene>
    <name evidence="1" type="ORF">FA95DRAFT_1484246</name>
</gene>
<evidence type="ECO:0000313" key="1">
    <source>
        <dbReference type="EMBL" id="KAI0052085.1"/>
    </source>
</evidence>
<evidence type="ECO:0000313" key="2">
    <source>
        <dbReference type="Proteomes" id="UP000814033"/>
    </source>
</evidence>
<sequence length="241" mass="25729">MNGQTRAGSARLNSYHGPKQKLLGTHAGQPAPAWKTSNMPNGPAAAGGSTATKALERGSKILLSNLPLDVGQGEVEELFKRTVGPMKDVFLIYNNKGKSKGMAIVTFARPGDARIARAKYDQKIVDNRHRIKVEIITDDDERPPRVQPPAGPPSLLSRLAGPKSPSPLANAKSSAHINGVSHRPVSVPAVKALPTKKPGTAPIITVGPKRRVKKGPKRVKKTVAQLDQEMEEYRAGIIDGA</sequence>
<protein>
    <submittedName>
        <fullName evidence="1">Uncharacterized protein</fullName>
    </submittedName>
</protein>
<dbReference type="Proteomes" id="UP000814033">
    <property type="component" value="Unassembled WGS sequence"/>
</dbReference>
<reference evidence="1" key="2">
    <citation type="journal article" date="2022" name="New Phytol.">
        <title>Evolutionary transition to the ectomycorrhizal habit in the genomes of a hyperdiverse lineage of mushroom-forming fungi.</title>
        <authorList>
            <person name="Looney B."/>
            <person name="Miyauchi S."/>
            <person name="Morin E."/>
            <person name="Drula E."/>
            <person name="Courty P.E."/>
            <person name="Kohler A."/>
            <person name="Kuo A."/>
            <person name="LaButti K."/>
            <person name="Pangilinan J."/>
            <person name="Lipzen A."/>
            <person name="Riley R."/>
            <person name="Andreopoulos W."/>
            <person name="He G."/>
            <person name="Johnson J."/>
            <person name="Nolan M."/>
            <person name="Tritt A."/>
            <person name="Barry K.W."/>
            <person name="Grigoriev I.V."/>
            <person name="Nagy L.G."/>
            <person name="Hibbett D."/>
            <person name="Henrissat B."/>
            <person name="Matheny P.B."/>
            <person name="Labbe J."/>
            <person name="Martin F.M."/>
        </authorList>
    </citation>
    <scope>NUCLEOTIDE SEQUENCE</scope>
    <source>
        <strain evidence="1">FP105234-sp</strain>
    </source>
</reference>
<keyword evidence="2" id="KW-1185">Reference proteome</keyword>
<organism evidence="1 2">
    <name type="scientific">Auriscalpium vulgare</name>
    <dbReference type="NCBI Taxonomy" id="40419"/>
    <lineage>
        <taxon>Eukaryota</taxon>
        <taxon>Fungi</taxon>
        <taxon>Dikarya</taxon>
        <taxon>Basidiomycota</taxon>
        <taxon>Agaricomycotina</taxon>
        <taxon>Agaricomycetes</taxon>
        <taxon>Russulales</taxon>
        <taxon>Auriscalpiaceae</taxon>
        <taxon>Auriscalpium</taxon>
    </lineage>
</organism>
<dbReference type="EMBL" id="MU275847">
    <property type="protein sequence ID" value="KAI0052085.1"/>
    <property type="molecule type" value="Genomic_DNA"/>
</dbReference>
<proteinExistence type="predicted"/>
<reference evidence="1" key="1">
    <citation type="submission" date="2021-02" db="EMBL/GenBank/DDBJ databases">
        <authorList>
            <consortium name="DOE Joint Genome Institute"/>
            <person name="Ahrendt S."/>
            <person name="Looney B.P."/>
            <person name="Miyauchi S."/>
            <person name="Morin E."/>
            <person name="Drula E."/>
            <person name="Courty P.E."/>
            <person name="Chicoki N."/>
            <person name="Fauchery L."/>
            <person name="Kohler A."/>
            <person name="Kuo A."/>
            <person name="Labutti K."/>
            <person name="Pangilinan J."/>
            <person name="Lipzen A."/>
            <person name="Riley R."/>
            <person name="Andreopoulos W."/>
            <person name="He G."/>
            <person name="Johnson J."/>
            <person name="Barry K.W."/>
            <person name="Grigoriev I.V."/>
            <person name="Nagy L."/>
            <person name="Hibbett D."/>
            <person name="Henrissat B."/>
            <person name="Matheny P.B."/>
            <person name="Labbe J."/>
            <person name="Martin F."/>
        </authorList>
    </citation>
    <scope>NUCLEOTIDE SEQUENCE</scope>
    <source>
        <strain evidence="1">FP105234-sp</strain>
    </source>
</reference>
<name>A0ACB8S6U9_9AGAM</name>